<proteinExistence type="predicted"/>
<organism evidence="1 2">
    <name type="scientific">Ancylostoma ceylanicum</name>
    <dbReference type="NCBI Taxonomy" id="53326"/>
    <lineage>
        <taxon>Eukaryota</taxon>
        <taxon>Metazoa</taxon>
        <taxon>Ecdysozoa</taxon>
        <taxon>Nematoda</taxon>
        <taxon>Chromadorea</taxon>
        <taxon>Rhabditida</taxon>
        <taxon>Rhabditina</taxon>
        <taxon>Rhabditomorpha</taxon>
        <taxon>Strongyloidea</taxon>
        <taxon>Ancylostomatidae</taxon>
        <taxon>Ancylostomatinae</taxon>
        <taxon>Ancylostoma</taxon>
    </lineage>
</organism>
<evidence type="ECO:0000313" key="2">
    <source>
        <dbReference type="Proteomes" id="UP000024635"/>
    </source>
</evidence>
<gene>
    <name evidence="1" type="primary">Acey_s0332.g2748</name>
    <name evidence="1" type="ORF">Y032_0332g2748</name>
</gene>
<comment type="caution">
    <text evidence="1">The sequence shown here is derived from an EMBL/GenBank/DDBJ whole genome shotgun (WGS) entry which is preliminary data.</text>
</comment>
<name>A0A016S047_9BILA</name>
<dbReference type="Proteomes" id="UP000024635">
    <property type="component" value="Unassembled WGS sequence"/>
</dbReference>
<protein>
    <submittedName>
        <fullName evidence="1">Uncharacterized protein</fullName>
    </submittedName>
</protein>
<keyword evidence="2" id="KW-1185">Reference proteome</keyword>
<reference evidence="2" key="1">
    <citation type="journal article" date="2015" name="Nat. Genet.">
        <title>The genome and transcriptome of the zoonotic hookworm Ancylostoma ceylanicum identify infection-specific gene families.</title>
        <authorList>
            <person name="Schwarz E.M."/>
            <person name="Hu Y."/>
            <person name="Antoshechkin I."/>
            <person name="Miller M.M."/>
            <person name="Sternberg P.W."/>
            <person name="Aroian R.V."/>
        </authorList>
    </citation>
    <scope>NUCLEOTIDE SEQUENCE</scope>
    <source>
        <strain evidence="2">HY135</strain>
    </source>
</reference>
<dbReference type="EMBL" id="JARK01001668">
    <property type="protein sequence ID" value="EYB83599.1"/>
    <property type="molecule type" value="Genomic_DNA"/>
</dbReference>
<sequence>MRIGAELESKTHLWCRSGKHTRLWSIFHQYMSRHISYSVGHLYDPFHLEGVKERAWGETGVIGREGDKGRHTT</sequence>
<accession>A0A016S047</accession>
<evidence type="ECO:0000313" key="1">
    <source>
        <dbReference type="EMBL" id="EYB83599.1"/>
    </source>
</evidence>
<dbReference type="AlphaFoldDB" id="A0A016S047"/>